<dbReference type="PROSITE" id="PS50096">
    <property type="entry name" value="IQ"/>
    <property type="match status" value="3"/>
</dbReference>
<evidence type="ECO:0008006" key="3">
    <source>
        <dbReference type="Google" id="ProtNLM"/>
    </source>
</evidence>
<dbReference type="SMART" id="SM00015">
    <property type="entry name" value="IQ"/>
    <property type="match status" value="3"/>
</dbReference>
<dbReference type="PANTHER" id="PTHR22706:SF2">
    <property type="entry name" value="SFI1 SPINDLE BODY DOMAIN-CONTAINING PROTEIN"/>
    <property type="match status" value="1"/>
</dbReference>
<accession>A0AAW1UUB6</accession>
<dbReference type="CDD" id="cd23767">
    <property type="entry name" value="IQCD"/>
    <property type="match status" value="2"/>
</dbReference>
<dbReference type="InterPro" id="IPR051185">
    <property type="entry name" value="ASPM"/>
</dbReference>
<dbReference type="InterPro" id="IPR027417">
    <property type="entry name" value="P-loop_NTPase"/>
</dbReference>
<gene>
    <name evidence="1" type="ORF">WA026_005329</name>
</gene>
<dbReference type="AlphaFoldDB" id="A0AAW1UUB6"/>
<proteinExistence type="predicted"/>
<evidence type="ECO:0000313" key="1">
    <source>
        <dbReference type="EMBL" id="KAK9884376.1"/>
    </source>
</evidence>
<comment type="caution">
    <text evidence="1">The sequence shown here is derived from an EMBL/GenBank/DDBJ whole genome shotgun (WGS) entry which is preliminary data.</text>
</comment>
<name>A0AAW1UUB6_9CUCU</name>
<organism evidence="1 2">
    <name type="scientific">Henosepilachna vigintioctopunctata</name>
    <dbReference type="NCBI Taxonomy" id="420089"/>
    <lineage>
        <taxon>Eukaryota</taxon>
        <taxon>Metazoa</taxon>
        <taxon>Ecdysozoa</taxon>
        <taxon>Arthropoda</taxon>
        <taxon>Hexapoda</taxon>
        <taxon>Insecta</taxon>
        <taxon>Pterygota</taxon>
        <taxon>Neoptera</taxon>
        <taxon>Endopterygota</taxon>
        <taxon>Coleoptera</taxon>
        <taxon>Polyphaga</taxon>
        <taxon>Cucujiformia</taxon>
        <taxon>Coccinelloidea</taxon>
        <taxon>Coccinellidae</taxon>
        <taxon>Epilachninae</taxon>
        <taxon>Epilachnini</taxon>
        <taxon>Henosepilachna</taxon>
    </lineage>
</organism>
<dbReference type="InterPro" id="IPR000048">
    <property type="entry name" value="IQ_motif_EF-hand-BS"/>
</dbReference>
<dbReference type="GO" id="GO:0000922">
    <property type="term" value="C:spindle pole"/>
    <property type="evidence" value="ECO:0007669"/>
    <property type="project" value="TreeGrafter"/>
</dbReference>
<protein>
    <recommendedName>
        <fullName evidence="3">Spermatogenesis-associated protein 17</fullName>
    </recommendedName>
</protein>
<dbReference type="EMBL" id="JARQZJ010000092">
    <property type="protein sequence ID" value="KAK9884376.1"/>
    <property type="molecule type" value="Genomic_DNA"/>
</dbReference>
<dbReference type="GO" id="GO:0007051">
    <property type="term" value="P:spindle organization"/>
    <property type="evidence" value="ECO:0007669"/>
    <property type="project" value="TreeGrafter"/>
</dbReference>
<dbReference type="Pfam" id="PF00612">
    <property type="entry name" value="IQ"/>
    <property type="match status" value="3"/>
</dbReference>
<dbReference type="GO" id="GO:0051295">
    <property type="term" value="P:establishment of meiotic spindle localization"/>
    <property type="evidence" value="ECO:0007669"/>
    <property type="project" value="TreeGrafter"/>
</dbReference>
<dbReference type="GO" id="GO:0005516">
    <property type="term" value="F:calmodulin binding"/>
    <property type="evidence" value="ECO:0007669"/>
    <property type="project" value="TreeGrafter"/>
</dbReference>
<sequence length="358" mass="42918">MASVYYLIDDAQDIADNVIANTEAKFDLDKKRFFAALLIQRTFRGYVVRNEYKKWWTAAVIIQKNVRGFLQRINLLAMAEELFKRKCFNLFNRMALKIQSAWRGYWVRKSIRIKEIMDQKKREQEEFVAMQKLFMEIFKKRMQGSSEFSLGLEILPEHLRHLHKITKKTPDIIKSLFDRHHLLRTYQTEGVFSIHDSKEFSVLEQFLKRIDYKPYMNNVKKIFESSPHPEVEYMFKDKRTRKMEDLFRTNGRKDECLKKNTHMNKFSGVSTRDKPFKLIPKVPDKPYDRSLMAQELFTGTKPPVFRDRIKQDISEHDFDLGVHNMEQNQRKETPYLIESWKRSCCNHNIMNDCMEKNG</sequence>
<evidence type="ECO:0000313" key="2">
    <source>
        <dbReference type="Proteomes" id="UP001431783"/>
    </source>
</evidence>
<keyword evidence="2" id="KW-1185">Reference proteome</keyword>
<dbReference type="PANTHER" id="PTHR22706">
    <property type="entry name" value="ASSEMBLY FACTOR FOR SPINDLE MICROTUBULES"/>
    <property type="match status" value="1"/>
</dbReference>
<reference evidence="1 2" key="1">
    <citation type="submission" date="2023-03" db="EMBL/GenBank/DDBJ databases">
        <title>Genome insight into feeding habits of ladybird beetles.</title>
        <authorList>
            <person name="Li H.-S."/>
            <person name="Huang Y.-H."/>
            <person name="Pang H."/>
        </authorList>
    </citation>
    <scope>NUCLEOTIDE SEQUENCE [LARGE SCALE GENOMIC DNA]</scope>
    <source>
        <strain evidence="1">SYSU_2023b</strain>
        <tissue evidence="1">Whole body</tissue>
    </source>
</reference>
<dbReference type="GO" id="GO:0000278">
    <property type="term" value="P:mitotic cell cycle"/>
    <property type="evidence" value="ECO:0007669"/>
    <property type="project" value="TreeGrafter"/>
</dbReference>
<dbReference type="Proteomes" id="UP001431783">
    <property type="component" value="Unassembled WGS sequence"/>
</dbReference>
<dbReference type="SUPFAM" id="SSF52540">
    <property type="entry name" value="P-loop containing nucleoside triphosphate hydrolases"/>
    <property type="match status" value="1"/>
</dbReference>
<dbReference type="Gene3D" id="1.20.5.190">
    <property type="match status" value="1"/>
</dbReference>